<reference evidence="18" key="1">
    <citation type="submission" date="2022-10" db="EMBL/GenBank/DDBJ databases">
        <title>The complete genomes of actinobacterial strains from the NBC collection.</title>
        <authorList>
            <person name="Joergensen T.S."/>
            <person name="Alvarez Arevalo M."/>
            <person name="Sterndorff E.B."/>
            <person name="Faurdal D."/>
            <person name="Vuksanovic O."/>
            <person name="Mourched A.-S."/>
            <person name="Charusanti P."/>
            <person name="Shaw S."/>
            <person name="Blin K."/>
            <person name="Weber T."/>
        </authorList>
    </citation>
    <scope>NUCLEOTIDE SEQUENCE</scope>
    <source>
        <strain evidence="18">NBC_01393</strain>
    </source>
</reference>
<dbReference type="InterPro" id="IPR018300">
    <property type="entry name" value="Aminotrans_IV_CS"/>
</dbReference>
<comment type="pathway">
    <text evidence="2">Amino-acid biosynthesis; L-isoleucine biosynthesis; L-isoleucine from 2-oxobutanoate: step 4/4.</text>
</comment>
<comment type="similarity">
    <text evidence="5 15">Belongs to the class-IV pyridoxal-phosphate-dependent aminotransferase family.</text>
</comment>
<accession>A0AAU3HY90</accession>
<dbReference type="EC" id="2.6.1.42" evidence="17"/>
<evidence type="ECO:0000256" key="8">
    <source>
        <dbReference type="ARBA" id="ARBA00022679"/>
    </source>
</evidence>
<evidence type="ECO:0000256" key="3">
    <source>
        <dbReference type="ARBA" id="ARBA00004931"/>
    </source>
</evidence>
<dbReference type="InterPro" id="IPR036038">
    <property type="entry name" value="Aminotransferase-like"/>
</dbReference>
<comment type="pathway">
    <text evidence="4">Amino-acid biosynthesis; L-leucine biosynthesis; L-leucine from 3-methyl-2-oxobutanoate: step 4/4.</text>
</comment>
<evidence type="ECO:0000256" key="9">
    <source>
        <dbReference type="ARBA" id="ARBA00022898"/>
    </source>
</evidence>
<keyword evidence="8 17" id="KW-0808">Transferase</keyword>
<evidence type="ECO:0000256" key="10">
    <source>
        <dbReference type="ARBA" id="ARBA00023304"/>
    </source>
</evidence>
<evidence type="ECO:0000256" key="11">
    <source>
        <dbReference type="ARBA" id="ARBA00048212"/>
    </source>
</evidence>
<keyword evidence="10 17" id="KW-0100">Branched-chain amino acid biosynthesis</keyword>
<dbReference type="PROSITE" id="PS00770">
    <property type="entry name" value="AA_TRANSFER_CLASS_4"/>
    <property type="match status" value="1"/>
</dbReference>
<proteinExistence type="inferred from homology"/>
<dbReference type="NCBIfam" id="NF009897">
    <property type="entry name" value="PRK13357.1"/>
    <property type="match status" value="1"/>
</dbReference>
<keyword evidence="9 16" id="KW-0663">Pyridoxal phosphate</keyword>
<evidence type="ECO:0000256" key="4">
    <source>
        <dbReference type="ARBA" id="ARBA00005072"/>
    </source>
</evidence>
<evidence type="ECO:0000256" key="5">
    <source>
        <dbReference type="ARBA" id="ARBA00009320"/>
    </source>
</evidence>
<comment type="cofactor">
    <cofactor evidence="1 16">
        <name>pyridoxal 5'-phosphate</name>
        <dbReference type="ChEBI" id="CHEBI:597326"/>
    </cofactor>
</comment>
<dbReference type="NCBIfam" id="TIGR01123">
    <property type="entry name" value="ilvE_II"/>
    <property type="match status" value="1"/>
</dbReference>
<evidence type="ECO:0000256" key="16">
    <source>
        <dbReference type="RuleBase" id="RU004516"/>
    </source>
</evidence>
<dbReference type="PIRSF" id="PIRSF006468">
    <property type="entry name" value="BCAT1"/>
    <property type="match status" value="1"/>
</dbReference>
<evidence type="ECO:0000256" key="14">
    <source>
        <dbReference type="PIRSR" id="PIRSR006468-1"/>
    </source>
</evidence>
<dbReference type="PANTHER" id="PTHR11825">
    <property type="entry name" value="SUBGROUP IIII AMINOTRANSFERASE"/>
    <property type="match status" value="1"/>
</dbReference>
<dbReference type="InterPro" id="IPR043131">
    <property type="entry name" value="BCAT-like_N"/>
</dbReference>
<dbReference type="GO" id="GO:0009082">
    <property type="term" value="P:branched-chain amino acid biosynthetic process"/>
    <property type="evidence" value="ECO:0007669"/>
    <property type="project" value="UniProtKB-KW"/>
</dbReference>
<comment type="catalytic activity">
    <reaction evidence="13 17">
        <text>L-leucine + 2-oxoglutarate = 4-methyl-2-oxopentanoate + L-glutamate</text>
        <dbReference type="Rhea" id="RHEA:18321"/>
        <dbReference type="ChEBI" id="CHEBI:16810"/>
        <dbReference type="ChEBI" id="CHEBI:17865"/>
        <dbReference type="ChEBI" id="CHEBI:29985"/>
        <dbReference type="ChEBI" id="CHEBI:57427"/>
        <dbReference type="EC" id="2.6.1.42"/>
    </reaction>
</comment>
<dbReference type="AlphaFoldDB" id="A0AAU3HY90"/>
<evidence type="ECO:0000256" key="6">
    <source>
        <dbReference type="ARBA" id="ARBA00022576"/>
    </source>
</evidence>
<dbReference type="GO" id="GO:0004084">
    <property type="term" value="F:branched-chain-amino-acid transaminase activity"/>
    <property type="evidence" value="ECO:0007669"/>
    <property type="project" value="UniProtKB-EC"/>
</dbReference>
<organism evidence="18">
    <name type="scientific">Streptomyces sp. NBC_01393</name>
    <dbReference type="NCBI Taxonomy" id="2903851"/>
    <lineage>
        <taxon>Bacteria</taxon>
        <taxon>Bacillati</taxon>
        <taxon>Actinomycetota</taxon>
        <taxon>Actinomycetes</taxon>
        <taxon>Kitasatosporales</taxon>
        <taxon>Streptomycetaceae</taxon>
        <taxon>Streptomyces</taxon>
    </lineage>
</organism>
<comment type="catalytic activity">
    <reaction evidence="11 17">
        <text>L-valine + 2-oxoglutarate = 3-methyl-2-oxobutanoate + L-glutamate</text>
        <dbReference type="Rhea" id="RHEA:24813"/>
        <dbReference type="ChEBI" id="CHEBI:11851"/>
        <dbReference type="ChEBI" id="CHEBI:16810"/>
        <dbReference type="ChEBI" id="CHEBI:29985"/>
        <dbReference type="ChEBI" id="CHEBI:57762"/>
        <dbReference type="EC" id="2.6.1.42"/>
    </reaction>
</comment>
<dbReference type="GO" id="GO:0008652">
    <property type="term" value="P:amino acid biosynthetic process"/>
    <property type="evidence" value="ECO:0007669"/>
    <property type="project" value="UniProtKB-KW"/>
</dbReference>
<evidence type="ECO:0000256" key="7">
    <source>
        <dbReference type="ARBA" id="ARBA00022605"/>
    </source>
</evidence>
<dbReference type="InterPro" id="IPR005786">
    <property type="entry name" value="B_amino_transII"/>
</dbReference>
<evidence type="ECO:0000256" key="13">
    <source>
        <dbReference type="ARBA" id="ARBA00049229"/>
    </source>
</evidence>
<dbReference type="Gene3D" id="3.20.10.10">
    <property type="entry name" value="D-amino Acid Aminotransferase, subunit A, domain 2"/>
    <property type="match status" value="1"/>
</dbReference>
<gene>
    <name evidence="18" type="ORF">OG699_22920</name>
</gene>
<protein>
    <recommendedName>
        <fullName evidence="17">Branched-chain-amino-acid aminotransferase</fullName>
        <ecNumber evidence="17">2.6.1.42</ecNumber>
    </recommendedName>
</protein>
<keyword evidence="7 17" id="KW-0028">Amino-acid biosynthesis</keyword>
<dbReference type="InterPro" id="IPR001544">
    <property type="entry name" value="Aminotrans_IV"/>
</dbReference>
<dbReference type="PANTHER" id="PTHR11825:SF44">
    <property type="entry name" value="BRANCHED-CHAIN-AMINO-ACID AMINOTRANSFERASE"/>
    <property type="match status" value="1"/>
</dbReference>
<dbReference type="EMBL" id="CP109546">
    <property type="protein sequence ID" value="WTZ10580.1"/>
    <property type="molecule type" value="Genomic_DNA"/>
</dbReference>
<feature type="modified residue" description="N6-(pyridoxal phosphate)lysine" evidence="14">
    <location>
        <position position="193"/>
    </location>
</feature>
<name>A0AAU3HY90_9ACTN</name>
<evidence type="ECO:0000256" key="17">
    <source>
        <dbReference type="RuleBase" id="RU004517"/>
    </source>
</evidence>
<evidence type="ECO:0000256" key="1">
    <source>
        <dbReference type="ARBA" id="ARBA00001933"/>
    </source>
</evidence>
<dbReference type="InterPro" id="IPR033939">
    <property type="entry name" value="BCAT_family"/>
</dbReference>
<evidence type="ECO:0000313" key="18">
    <source>
        <dbReference type="EMBL" id="WTZ10580.1"/>
    </source>
</evidence>
<dbReference type="CDD" id="cd01557">
    <property type="entry name" value="BCAT_beta_family"/>
    <property type="match status" value="1"/>
</dbReference>
<keyword evidence="6 17" id="KW-0032">Aminotransferase</keyword>
<dbReference type="Pfam" id="PF01063">
    <property type="entry name" value="Aminotran_4"/>
    <property type="match status" value="1"/>
</dbReference>
<comment type="catalytic activity">
    <reaction evidence="12 17">
        <text>L-isoleucine + 2-oxoglutarate = (S)-3-methyl-2-oxopentanoate + L-glutamate</text>
        <dbReference type="Rhea" id="RHEA:24801"/>
        <dbReference type="ChEBI" id="CHEBI:16810"/>
        <dbReference type="ChEBI" id="CHEBI:29985"/>
        <dbReference type="ChEBI" id="CHEBI:35146"/>
        <dbReference type="ChEBI" id="CHEBI:58045"/>
        <dbReference type="EC" id="2.6.1.42"/>
    </reaction>
</comment>
<comment type="pathway">
    <text evidence="3">Amino-acid biosynthesis; L-valine biosynthesis; L-valine from pyruvate: step 4/4.</text>
</comment>
<sequence length="364" mass="39544">MTTIDRFPAVSPAAGVSNPGHGDLYTAHMYSVLWTEELGWHQAELTPLRNLSLHPGTVGLHYGQNIFEGIKAHRQADGSMAVFRPRENARRFQRSARRLAMPEMPEELFMEAIDHLVGADQDWLGDNLDHSLYLRPLLFATDTSLMLRPSPSFRFLLMAFVAGGFFGDAVESVSVLVNREYSRAMPGGTGDVKVAGNYAPSFIAQRMAHEAGCAQVVWLDAVERRWVEEMGGMNLFFVRGSGPGAEVVTPKLTGTLLPGVTRDALLTLAGRLGYTVREEQISVDQWREECEQGVITEVFACGTAAVVTPVSRVVDGDGGWTIGAGRPGEVTMAVRQALFDAQHGVTPDESGWLHPIAASAAAHG</sequence>
<dbReference type="Gene3D" id="3.30.470.10">
    <property type="match status" value="1"/>
</dbReference>
<evidence type="ECO:0000256" key="12">
    <source>
        <dbReference type="ARBA" id="ARBA00048798"/>
    </source>
</evidence>
<dbReference type="InterPro" id="IPR043132">
    <property type="entry name" value="BCAT-like_C"/>
</dbReference>
<dbReference type="SUPFAM" id="SSF56752">
    <property type="entry name" value="D-aminoacid aminotransferase-like PLP-dependent enzymes"/>
    <property type="match status" value="1"/>
</dbReference>
<evidence type="ECO:0000256" key="2">
    <source>
        <dbReference type="ARBA" id="ARBA00004824"/>
    </source>
</evidence>
<evidence type="ECO:0000256" key="15">
    <source>
        <dbReference type="RuleBase" id="RU004106"/>
    </source>
</evidence>